<keyword evidence="3" id="KW-0731">Sigma factor</keyword>
<keyword evidence="5" id="KW-0804">Transcription</keyword>
<reference evidence="8 9" key="1">
    <citation type="submission" date="2019-02" db="EMBL/GenBank/DDBJ databases">
        <title>Deep-cultivation of Planctomycetes and their phenomic and genomic characterization uncovers novel biology.</title>
        <authorList>
            <person name="Wiegand S."/>
            <person name="Jogler M."/>
            <person name="Boedeker C."/>
            <person name="Pinto D."/>
            <person name="Vollmers J."/>
            <person name="Rivas-Marin E."/>
            <person name="Kohn T."/>
            <person name="Peeters S.H."/>
            <person name="Heuer A."/>
            <person name="Rast P."/>
            <person name="Oberbeckmann S."/>
            <person name="Bunk B."/>
            <person name="Jeske O."/>
            <person name="Meyerdierks A."/>
            <person name="Storesund J.E."/>
            <person name="Kallscheuer N."/>
            <person name="Luecker S."/>
            <person name="Lage O.M."/>
            <person name="Pohl T."/>
            <person name="Merkel B.J."/>
            <person name="Hornburger P."/>
            <person name="Mueller R.-W."/>
            <person name="Bruemmer F."/>
            <person name="Labrenz M."/>
            <person name="Spormann A.M."/>
            <person name="Op Den Camp H."/>
            <person name="Overmann J."/>
            <person name="Amann R."/>
            <person name="Jetten M.S.M."/>
            <person name="Mascher T."/>
            <person name="Medema M.H."/>
            <person name="Devos D.P."/>
            <person name="Kaster A.-K."/>
            <person name="Ovreas L."/>
            <person name="Rohde M."/>
            <person name="Galperin M.Y."/>
            <person name="Jogler C."/>
        </authorList>
    </citation>
    <scope>NUCLEOTIDE SEQUENCE [LARGE SCALE GENOMIC DNA]</scope>
    <source>
        <strain evidence="8 9">Poly51</strain>
    </source>
</reference>
<evidence type="ECO:0000256" key="3">
    <source>
        <dbReference type="ARBA" id="ARBA00023082"/>
    </source>
</evidence>
<proteinExistence type="inferred from homology"/>
<keyword evidence="9" id="KW-1185">Reference proteome</keyword>
<protein>
    <submittedName>
        <fullName evidence="8">RNA polymerase sigma factor</fullName>
    </submittedName>
</protein>
<evidence type="ECO:0000259" key="7">
    <source>
        <dbReference type="Pfam" id="PF08281"/>
    </source>
</evidence>
<feature type="domain" description="RNA polymerase sigma-70 region 2" evidence="6">
    <location>
        <begin position="11"/>
        <end position="76"/>
    </location>
</feature>
<dbReference type="SUPFAM" id="SSF88659">
    <property type="entry name" value="Sigma3 and sigma4 domains of RNA polymerase sigma factors"/>
    <property type="match status" value="1"/>
</dbReference>
<dbReference type="GO" id="GO:0006352">
    <property type="term" value="P:DNA-templated transcription initiation"/>
    <property type="evidence" value="ECO:0007669"/>
    <property type="project" value="InterPro"/>
</dbReference>
<dbReference type="Pfam" id="PF08281">
    <property type="entry name" value="Sigma70_r4_2"/>
    <property type="match status" value="1"/>
</dbReference>
<name>A0A5C6EF18_9BACT</name>
<dbReference type="InterPro" id="IPR036388">
    <property type="entry name" value="WH-like_DNA-bd_sf"/>
</dbReference>
<evidence type="ECO:0000256" key="5">
    <source>
        <dbReference type="ARBA" id="ARBA00023163"/>
    </source>
</evidence>
<evidence type="ECO:0000313" key="9">
    <source>
        <dbReference type="Proteomes" id="UP000318288"/>
    </source>
</evidence>
<dbReference type="PANTHER" id="PTHR43133:SF8">
    <property type="entry name" value="RNA POLYMERASE SIGMA FACTOR HI_1459-RELATED"/>
    <property type="match status" value="1"/>
</dbReference>
<dbReference type="AlphaFoldDB" id="A0A5C6EF18"/>
<dbReference type="Gene3D" id="1.10.10.10">
    <property type="entry name" value="Winged helix-like DNA-binding domain superfamily/Winged helix DNA-binding domain"/>
    <property type="match status" value="1"/>
</dbReference>
<dbReference type="InterPro" id="IPR014284">
    <property type="entry name" value="RNA_pol_sigma-70_dom"/>
</dbReference>
<dbReference type="InterPro" id="IPR039425">
    <property type="entry name" value="RNA_pol_sigma-70-like"/>
</dbReference>
<gene>
    <name evidence="8" type="ORF">Poly51_56770</name>
</gene>
<evidence type="ECO:0000256" key="2">
    <source>
        <dbReference type="ARBA" id="ARBA00023015"/>
    </source>
</evidence>
<dbReference type="GO" id="GO:0016987">
    <property type="term" value="F:sigma factor activity"/>
    <property type="evidence" value="ECO:0007669"/>
    <property type="project" value="UniProtKB-KW"/>
</dbReference>
<comment type="similarity">
    <text evidence="1">Belongs to the sigma-70 factor family. ECF subfamily.</text>
</comment>
<evidence type="ECO:0000313" key="8">
    <source>
        <dbReference type="EMBL" id="TWU46281.1"/>
    </source>
</evidence>
<accession>A0A5C6EF18</accession>
<dbReference type="PANTHER" id="PTHR43133">
    <property type="entry name" value="RNA POLYMERASE ECF-TYPE SIGMA FACTO"/>
    <property type="match status" value="1"/>
</dbReference>
<dbReference type="InterPro" id="IPR007627">
    <property type="entry name" value="RNA_pol_sigma70_r2"/>
</dbReference>
<dbReference type="EMBL" id="SJPW01000008">
    <property type="protein sequence ID" value="TWU46281.1"/>
    <property type="molecule type" value="Genomic_DNA"/>
</dbReference>
<sequence>MIDAADLSQLWNDHASRLLLIARSMGDARGVSLADDAVQEAFIALALQPKLPDDPFAWMVRVVRNQILSWHRSGGRRKNRESMLAKCDWFQTDVAAGIDADEVTQRLMHLNSPTREVIVMHVWGEMTFDAIAEVLQISRSSAHRQFTQGIDSLRQQLAPPDLATEVSHSERSS</sequence>
<dbReference type="Gene3D" id="1.10.1740.10">
    <property type="match status" value="1"/>
</dbReference>
<dbReference type="InterPro" id="IPR013325">
    <property type="entry name" value="RNA_pol_sigma_r2"/>
</dbReference>
<evidence type="ECO:0000259" key="6">
    <source>
        <dbReference type="Pfam" id="PF04542"/>
    </source>
</evidence>
<dbReference type="SUPFAM" id="SSF88946">
    <property type="entry name" value="Sigma2 domain of RNA polymerase sigma factors"/>
    <property type="match status" value="1"/>
</dbReference>
<organism evidence="8 9">
    <name type="scientific">Rubripirellula tenax</name>
    <dbReference type="NCBI Taxonomy" id="2528015"/>
    <lineage>
        <taxon>Bacteria</taxon>
        <taxon>Pseudomonadati</taxon>
        <taxon>Planctomycetota</taxon>
        <taxon>Planctomycetia</taxon>
        <taxon>Pirellulales</taxon>
        <taxon>Pirellulaceae</taxon>
        <taxon>Rubripirellula</taxon>
    </lineage>
</organism>
<dbReference type="Proteomes" id="UP000318288">
    <property type="component" value="Unassembled WGS sequence"/>
</dbReference>
<dbReference type="InterPro" id="IPR013324">
    <property type="entry name" value="RNA_pol_sigma_r3/r4-like"/>
</dbReference>
<keyword evidence="4" id="KW-0238">DNA-binding</keyword>
<dbReference type="GO" id="GO:0003677">
    <property type="term" value="F:DNA binding"/>
    <property type="evidence" value="ECO:0007669"/>
    <property type="project" value="UniProtKB-KW"/>
</dbReference>
<evidence type="ECO:0000256" key="1">
    <source>
        <dbReference type="ARBA" id="ARBA00010641"/>
    </source>
</evidence>
<dbReference type="InterPro" id="IPR013249">
    <property type="entry name" value="RNA_pol_sigma70_r4_t2"/>
</dbReference>
<feature type="domain" description="RNA polymerase sigma factor 70 region 4 type 2" evidence="7">
    <location>
        <begin position="102"/>
        <end position="149"/>
    </location>
</feature>
<dbReference type="Pfam" id="PF04542">
    <property type="entry name" value="Sigma70_r2"/>
    <property type="match status" value="1"/>
</dbReference>
<dbReference type="NCBIfam" id="TIGR02937">
    <property type="entry name" value="sigma70-ECF"/>
    <property type="match status" value="1"/>
</dbReference>
<comment type="caution">
    <text evidence="8">The sequence shown here is derived from an EMBL/GenBank/DDBJ whole genome shotgun (WGS) entry which is preliminary data.</text>
</comment>
<evidence type="ECO:0000256" key="4">
    <source>
        <dbReference type="ARBA" id="ARBA00023125"/>
    </source>
</evidence>
<keyword evidence="2" id="KW-0805">Transcription regulation</keyword>